<protein>
    <submittedName>
        <fullName evidence="2">DUF1622 domain-containing protein</fullName>
    </submittedName>
</protein>
<feature type="transmembrane region" description="Helical" evidence="1">
    <location>
        <begin position="16"/>
        <end position="38"/>
    </location>
</feature>
<keyword evidence="1" id="KW-0812">Transmembrane</keyword>
<comment type="caution">
    <text evidence="2">The sequence shown here is derived from an EMBL/GenBank/DDBJ whole genome shotgun (WGS) entry which is preliminary data.</text>
</comment>
<evidence type="ECO:0000313" key="2">
    <source>
        <dbReference type="EMBL" id="GAA3047179.1"/>
    </source>
</evidence>
<keyword evidence="3" id="KW-1185">Reference proteome</keyword>
<dbReference type="Proteomes" id="UP001501035">
    <property type="component" value="Unassembled WGS sequence"/>
</dbReference>
<gene>
    <name evidence="2" type="ORF">GCM10010528_28040</name>
</gene>
<evidence type="ECO:0000313" key="3">
    <source>
        <dbReference type="Proteomes" id="UP001501035"/>
    </source>
</evidence>
<organism evidence="2 3">
    <name type="scientific">Gordonia defluvii</name>
    <dbReference type="NCBI Taxonomy" id="283718"/>
    <lineage>
        <taxon>Bacteria</taxon>
        <taxon>Bacillati</taxon>
        <taxon>Actinomycetota</taxon>
        <taxon>Actinomycetes</taxon>
        <taxon>Mycobacteriales</taxon>
        <taxon>Gordoniaceae</taxon>
        <taxon>Gordonia</taxon>
    </lineage>
</organism>
<keyword evidence="1" id="KW-0472">Membrane</keyword>
<dbReference type="PANTHER" id="PTHR38468">
    <property type="entry name" value="SLL0939 PROTEIN"/>
    <property type="match status" value="1"/>
</dbReference>
<dbReference type="InterPro" id="IPR012427">
    <property type="entry name" value="DUF1622"/>
</dbReference>
<dbReference type="Pfam" id="PF07784">
    <property type="entry name" value="DUF1622"/>
    <property type="match status" value="1"/>
</dbReference>
<sequence length="144" mass="15449">MTMHQVFDGVADGFEIAGVIAMVAGFLISFGLAARRLLSGEYGSFQVLRTSLGGAILLGLEILVAADLIRTITSEPSLENVGVLAIIVLLRTVLSMSIQIEVEGTLPWRRAVTESGATVLAKTVTQERDRVRVARRADKSPKPD</sequence>
<reference evidence="3" key="1">
    <citation type="journal article" date="2019" name="Int. J. Syst. Evol. Microbiol.">
        <title>The Global Catalogue of Microorganisms (GCM) 10K type strain sequencing project: providing services to taxonomists for standard genome sequencing and annotation.</title>
        <authorList>
            <consortium name="The Broad Institute Genomics Platform"/>
            <consortium name="The Broad Institute Genome Sequencing Center for Infectious Disease"/>
            <person name="Wu L."/>
            <person name="Ma J."/>
        </authorList>
    </citation>
    <scope>NUCLEOTIDE SEQUENCE [LARGE SCALE GENOMIC DNA]</scope>
    <source>
        <strain evidence="3">JCM 14234</strain>
    </source>
</reference>
<evidence type="ECO:0000256" key="1">
    <source>
        <dbReference type="SAM" id="Phobius"/>
    </source>
</evidence>
<accession>A0ABP6LJ31</accession>
<dbReference type="EMBL" id="BAAAVS010000058">
    <property type="protein sequence ID" value="GAA3047179.1"/>
    <property type="molecule type" value="Genomic_DNA"/>
</dbReference>
<name>A0ABP6LJ31_9ACTN</name>
<dbReference type="PANTHER" id="PTHR38468:SF1">
    <property type="entry name" value="SLL0939 PROTEIN"/>
    <property type="match status" value="1"/>
</dbReference>
<keyword evidence="1" id="KW-1133">Transmembrane helix</keyword>
<proteinExistence type="predicted"/>
<feature type="transmembrane region" description="Helical" evidence="1">
    <location>
        <begin position="50"/>
        <end position="69"/>
    </location>
</feature>
<dbReference type="RefSeq" id="WP_290703841.1">
    <property type="nucleotide sequence ID" value="NZ_BAAAVS010000058.1"/>
</dbReference>